<evidence type="ECO:0000256" key="2">
    <source>
        <dbReference type="SAM" id="Phobius"/>
    </source>
</evidence>
<keyword evidence="2" id="KW-1133">Transmembrane helix</keyword>
<name>A0A643JZP1_9EURY</name>
<keyword evidence="2" id="KW-0472">Membrane</keyword>
<comment type="caution">
    <text evidence="3">The sequence shown here is derived from an EMBL/GenBank/DDBJ whole genome shotgun (WGS) entry which is preliminary data.</text>
</comment>
<keyword evidence="2" id="KW-0812">Transmembrane</keyword>
<feature type="region of interest" description="Disordered" evidence="1">
    <location>
        <begin position="1"/>
        <end position="20"/>
    </location>
</feature>
<feature type="transmembrane region" description="Helical" evidence="2">
    <location>
        <begin position="27"/>
        <end position="54"/>
    </location>
</feature>
<evidence type="ECO:0000313" key="3">
    <source>
        <dbReference type="EMBL" id="KAB1187982.1"/>
    </source>
</evidence>
<proteinExistence type="predicted"/>
<protein>
    <recommendedName>
        <fullName evidence="4">DUF4239 domain-containing protein</fullName>
    </recommendedName>
</protein>
<organism evidence="3">
    <name type="scientific">Haloferax sp. CBA1149</name>
    <dbReference type="NCBI Taxonomy" id="2650753"/>
    <lineage>
        <taxon>Archaea</taxon>
        <taxon>Methanobacteriati</taxon>
        <taxon>Methanobacteriota</taxon>
        <taxon>Stenosarchaea group</taxon>
        <taxon>Halobacteria</taxon>
        <taxon>Halobacteriales</taxon>
        <taxon>Haloferacaceae</taxon>
        <taxon>Haloferax</taxon>
    </lineage>
</organism>
<feature type="transmembrane region" description="Helical" evidence="2">
    <location>
        <begin position="282"/>
        <end position="301"/>
    </location>
</feature>
<feature type="transmembrane region" description="Helical" evidence="2">
    <location>
        <begin position="74"/>
        <end position="97"/>
    </location>
</feature>
<dbReference type="RefSeq" id="WP_151137145.1">
    <property type="nucleotide sequence ID" value="NZ_VZUS01000001.1"/>
</dbReference>
<feature type="region of interest" description="Disordered" evidence="1">
    <location>
        <begin position="152"/>
        <end position="180"/>
    </location>
</feature>
<feature type="compositionally biased region" description="Acidic residues" evidence="1">
    <location>
        <begin position="162"/>
        <end position="180"/>
    </location>
</feature>
<sequence length="370" mass="39727">MSSNEGSSAGEPSDRMRERGSTSRSKLAVYLCADRWVVAAVPPAVIFVSIVVLGTLDPTPLRSAVESSDPIETLAQGLLTAIVTGVTLVVSINQLVLSRELGPLGDQRERMEGSVAFREDVADLIGVSVAPPEPAAFMRALAESIATRAQAVGETVQRDTTTDDTDAEAGDADVAGEDAPPEQIEHRISEFATNVAENADDVADRLDGRQFGTFEVLSAALDLNYSWKIYQATRLRRMHDGLSSETKTALDDLRDALELFGPAREHVKTLYFRWELVDLSRAMFYTAVPALVASISAILFLDNPASLPGATLGVSNLLLGVAFVTAISIVPFSVLAAYVLRISTVAKRTLSIGPFVLRSETSGEDIDWES</sequence>
<gene>
    <name evidence="3" type="ORF">Hfx1149_08030</name>
</gene>
<dbReference type="EMBL" id="VZUS01000001">
    <property type="protein sequence ID" value="KAB1187982.1"/>
    <property type="molecule type" value="Genomic_DNA"/>
</dbReference>
<dbReference type="AlphaFoldDB" id="A0A643JZP1"/>
<reference evidence="3" key="1">
    <citation type="submission" date="2019-09" db="EMBL/GenBank/DDBJ databases">
        <title>Genomic analysis of Haloferax sp. CBA1149.</title>
        <authorList>
            <person name="Roh S.W."/>
        </authorList>
    </citation>
    <scope>NUCLEOTIDE SEQUENCE</scope>
    <source>
        <strain evidence="3">CBA1149</strain>
    </source>
</reference>
<dbReference type="InterPro" id="IPR058278">
    <property type="entry name" value="DUF7972"/>
</dbReference>
<feature type="transmembrane region" description="Helical" evidence="2">
    <location>
        <begin position="317"/>
        <end position="340"/>
    </location>
</feature>
<accession>A0A643JZP1</accession>
<evidence type="ECO:0008006" key="4">
    <source>
        <dbReference type="Google" id="ProtNLM"/>
    </source>
</evidence>
<dbReference type="Pfam" id="PF25927">
    <property type="entry name" value="DUF7972"/>
    <property type="match status" value="1"/>
</dbReference>
<evidence type="ECO:0000256" key="1">
    <source>
        <dbReference type="SAM" id="MobiDB-lite"/>
    </source>
</evidence>